<reference evidence="4" key="1">
    <citation type="submission" date="2018-05" db="EMBL/GenBank/DDBJ databases">
        <title>Luteimonas pekinense sp. nov., isolated from human Meibomian gland secretions, Beijing, China.</title>
        <authorList>
            <person name="Wen T."/>
            <person name="Bai H."/>
            <person name="Lv H."/>
        </authorList>
    </citation>
    <scope>NUCLEOTIDE SEQUENCE [LARGE SCALE GENOMIC DNA]</scope>
    <source>
        <strain evidence="4">83-4</strain>
    </source>
</reference>
<accession>A0A344J3T3</accession>
<name>A0A344J3T3_9GAMM</name>
<dbReference type="OrthoDB" id="6387485at2"/>
<evidence type="ECO:0000313" key="4">
    <source>
        <dbReference type="Proteomes" id="UP000251842"/>
    </source>
</evidence>
<dbReference type="InterPro" id="IPR014875">
    <property type="entry name" value="Mor_transcription_activator"/>
</dbReference>
<dbReference type="InterPro" id="IPR009057">
    <property type="entry name" value="Homeodomain-like_sf"/>
</dbReference>
<evidence type="ECO:0000313" key="3">
    <source>
        <dbReference type="EMBL" id="AXA83693.1"/>
    </source>
</evidence>
<dbReference type="EMBL" id="CP029556">
    <property type="protein sequence ID" value="AXA83693.1"/>
    <property type="molecule type" value="Genomic_DNA"/>
</dbReference>
<dbReference type="InterPro" id="IPR052411">
    <property type="entry name" value="c-mor_Regulatory_Protein"/>
</dbReference>
<sequence>MERAMAEEQLGMLPDDPGDGDSGRYADVPRHKWPKNLIEMIEVAEARFKRNGMDDAAAFRWAREVTVALARHFGGRPFYLPTGDALDSVLKHEEIYRRANRDNIEALAAEYGLTVSQIYRIVRQQQKLHIKRTQRELPFKGE</sequence>
<protein>
    <submittedName>
        <fullName evidence="3">Transcriptional regulator</fullName>
    </submittedName>
</protein>
<feature type="domain" description="Mor transcription activator" evidence="2">
    <location>
        <begin position="32"/>
        <end position="137"/>
    </location>
</feature>
<evidence type="ECO:0000259" key="2">
    <source>
        <dbReference type="Pfam" id="PF08765"/>
    </source>
</evidence>
<dbReference type="SUPFAM" id="SSF46689">
    <property type="entry name" value="Homeodomain-like"/>
    <property type="match status" value="1"/>
</dbReference>
<dbReference type="AlphaFoldDB" id="A0A344J3T3"/>
<dbReference type="KEGG" id="lue:DCD74_02395"/>
<keyword evidence="4" id="KW-1185">Reference proteome</keyword>
<dbReference type="Pfam" id="PF08765">
    <property type="entry name" value="Mor"/>
    <property type="match status" value="1"/>
</dbReference>
<feature type="region of interest" description="Disordered" evidence="1">
    <location>
        <begin position="1"/>
        <end position="26"/>
    </location>
</feature>
<evidence type="ECO:0000256" key="1">
    <source>
        <dbReference type="SAM" id="MobiDB-lite"/>
    </source>
</evidence>
<dbReference type="PANTHER" id="PTHR37812">
    <property type="entry name" value="MU-LIKE PROPHAGE FLUMU PROTEIN C"/>
    <property type="match status" value="1"/>
</dbReference>
<proteinExistence type="predicted"/>
<organism evidence="3 4">
    <name type="scientific">Solilutibacter oculi</name>
    <dbReference type="NCBI Taxonomy" id="2698682"/>
    <lineage>
        <taxon>Bacteria</taxon>
        <taxon>Pseudomonadati</taxon>
        <taxon>Pseudomonadota</taxon>
        <taxon>Gammaproteobacteria</taxon>
        <taxon>Lysobacterales</taxon>
        <taxon>Lysobacteraceae</taxon>
        <taxon>Solilutibacter</taxon>
    </lineage>
</organism>
<gene>
    <name evidence="3" type="ORF">DCD74_02395</name>
</gene>
<dbReference type="Gene3D" id="1.10.10.60">
    <property type="entry name" value="Homeodomain-like"/>
    <property type="match status" value="1"/>
</dbReference>
<dbReference type="Proteomes" id="UP000251842">
    <property type="component" value="Chromosome"/>
</dbReference>
<dbReference type="PANTHER" id="PTHR37812:SF1">
    <property type="entry name" value="MU-LIKE PROPHAGE FLUMU PROTEIN C"/>
    <property type="match status" value="1"/>
</dbReference>